<name>L8X5Z3_THACA</name>
<feature type="compositionally biased region" description="Low complexity" evidence="1">
    <location>
        <begin position="241"/>
        <end position="253"/>
    </location>
</feature>
<dbReference type="AlphaFoldDB" id="L8X5Z3"/>
<dbReference type="EMBL" id="AFRT01000306">
    <property type="protein sequence ID" value="ELU44448.1"/>
    <property type="molecule type" value="Genomic_DNA"/>
</dbReference>
<reference evidence="3 4" key="1">
    <citation type="journal article" date="2013" name="Nat. Commun.">
        <title>The evolution and pathogenic mechanisms of the rice sheath blight pathogen.</title>
        <authorList>
            <person name="Zheng A."/>
            <person name="Lin R."/>
            <person name="Xu L."/>
            <person name="Qin P."/>
            <person name="Tang C."/>
            <person name="Ai P."/>
            <person name="Zhang D."/>
            <person name="Liu Y."/>
            <person name="Sun Z."/>
            <person name="Feng H."/>
            <person name="Wang Y."/>
            <person name="Chen Y."/>
            <person name="Liang X."/>
            <person name="Fu R."/>
            <person name="Li Q."/>
            <person name="Zhang J."/>
            <person name="Yu X."/>
            <person name="Xie Z."/>
            <person name="Ding L."/>
            <person name="Guan P."/>
            <person name="Tang J."/>
            <person name="Liang Y."/>
            <person name="Wang S."/>
            <person name="Deng Q."/>
            <person name="Li S."/>
            <person name="Zhu J."/>
            <person name="Wang L."/>
            <person name="Liu H."/>
            <person name="Li P."/>
        </authorList>
    </citation>
    <scope>NUCLEOTIDE SEQUENCE [LARGE SCALE GENOMIC DNA]</scope>
    <source>
        <strain evidence="4">AG-1 IA</strain>
    </source>
</reference>
<dbReference type="Pfam" id="PF20415">
    <property type="entry name" value="DUF6699"/>
    <property type="match status" value="1"/>
</dbReference>
<evidence type="ECO:0000256" key="1">
    <source>
        <dbReference type="SAM" id="MobiDB-lite"/>
    </source>
</evidence>
<gene>
    <name evidence="3" type="ORF">AG1IA_01532</name>
</gene>
<feature type="compositionally biased region" description="Polar residues" evidence="1">
    <location>
        <begin position="356"/>
        <end position="369"/>
    </location>
</feature>
<accession>L8X5Z3</accession>
<evidence type="ECO:0000313" key="3">
    <source>
        <dbReference type="EMBL" id="ELU44448.1"/>
    </source>
</evidence>
<keyword evidence="4" id="KW-1185">Reference proteome</keyword>
<dbReference type="OrthoDB" id="3194295at2759"/>
<feature type="region of interest" description="Disordered" evidence="1">
    <location>
        <begin position="233"/>
        <end position="272"/>
    </location>
</feature>
<feature type="region of interest" description="Disordered" evidence="1">
    <location>
        <begin position="318"/>
        <end position="376"/>
    </location>
</feature>
<evidence type="ECO:0000259" key="2">
    <source>
        <dbReference type="Pfam" id="PF20415"/>
    </source>
</evidence>
<proteinExistence type="predicted"/>
<sequence length="749" mass="82789">MNVSARFNSSWDETSPLDALSQITPDLLCSRDDRHTDAERLDVRTSKARYFRISDGHASHRHLLDARDGGRGSRNGIILVQYTRSRVFKDPLELLLNDRIGYILLLFSSSFSKSHISKNRLRHNVIANQTVTTEAARIRTGSTWAKVQVRFSHVTGFAFQEAWPLLPISTTPYPSWAPNVGRLCFSLHQTPSLAHRTNDHTAIPDYPHDRDQWMSSQIQFHIPNTVEPVSPFSMSSALPHLKQSSQNSSLDSKSVAESDRQSTSTNQADLSYVVPATSDSQFTYTRGYASRRSSSHLGLPTIPELSWAESVRLSELEADNGHSFPGSHAHSPLSGEEDESLTHSNPTPMLMGGPGSNSSTHSGLTSDSAPRTPPLEAQKDYFSTASVSAQLPDRPDGYSHEAYPAAPHSYISSPSTPYLRDSWSQFMLDAQSHYISASGSVHGTEMRSNRPPSAIEEKGEKWTGEFMANFVTCNVGLTRISQVPNVWSLFSASPTSGVLHLPPTPPVPALPQKLIVNPIFAHILWDIRFPPASASLITAKYRNGAKSRSELWHDSEGATRALSKVEVMAPATYPPKSMLHISSPHTRWRARVTGESATPDEPPTYVSVADVLFALHEQLVLRFVKQNEWEKLDERTRWYISRAYGKNRVADSSDAGSFASRFSGSVGDGTSMRGSVWSEGSRMSGESVMCGPGSGWGEGLRRADVLRERTLFAGIRSDPAYKRRTPEDGLTHLVMDLRRHERPASMASA</sequence>
<comment type="caution">
    <text evidence="3">The sequence shown here is derived from an EMBL/GenBank/DDBJ whole genome shotgun (WGS) entry which is preliminary data.</text>
</comment>
<evidence type="ECO:0000313" key="4">
    <source>
        <dbReference type="Proteomes" id="UP000011668"/>
    </source>
</evidence>
<dbReference type="InterPro" id="IPR046522">
    <property type="entry name" value="DUF6699"/>
</dbReference>
<organism evidence="3 4">
    <name type="scientific">Thanatephorus cucumeris (strain AG1-IA)</name>
    <name type="common">Rice sheath blight fungus</name>
    <name type="synonym">Rhizoctonia solani</name>
    <dbReference type="NCBI Taxonomy" id="983506"/>
    <lineage>
        <taxon>Eukaryota</taxon>
        <taxon>Fungi</taxon>
        <taxon>Dikarya</taxon>
        <taxon>Basidiomycota</taxon>
        <taxon>Agaricomycotina</taxon>
        <taxon>Agaricomycetes</taxon>
        <taxon>Cantharellales</taxon>
        <taxon>Ceratobasidiaceae</taxon>
        <taxon>Rhizoctonia</taxon>
        <taxon>Rhizoctonia solani AG-1</taxon>
    </lineage>
</organism>
<dbReference type="HOGENOM" id="CLU_021765_0_0_1"/>
<feature type="domain" description="DUF6699" evidence="2">
    <location>
        <begin position="523"/>
        <end position="717"/>
    </location>
</feature>
<dbReference type="Proteomes" id="UP000011668">
    <property type="component" value="Unassembled WGS sequence"/>
</dbReference>
<protein>
    <recommendedName>
        <fullName evidence="2">DUF6699 domain-containing protein</fullName>
    </recommendedName>
</protein>